<dbReference type="RefSeq" id="XP_028477598.1">
    <property type="nucleotide sequence ID" value="XM_028621146.1"/>
</dbReference>
<sequence>MGAPLLVEGDAPKSLFNTAKLLPIIWRQFLGQQVGDFLVGDATIEALHSLGFKGDQPVVEWLDTMDLHDDTSHGGWVSVCKGLVTPFPVRFKNVEGTDDLAFAGAIFTYRPAAAPRVAHPPCGVSS</sequence>
<dbReference type="EMBL" id="RSCE01000003">
    <property type="protein sequence ID" value="RSH84150.1"/>
    <property type="molecule type" value="Genomic_DNA"/>
</dbReference>
<accession>A0A427XZ84</accession>
<gene>
    <name evidence="1" type="ORF">EHS24_005653</name>
</gene>
<evidence type="ECO:0000313" key="2">
    <source>
        <dbReference type="Proteomes" id="UP000279236"/>
    </source>
</evidence>
<organism evidence="1 2">
    <name type="scientific">Apiotrichum porosum</name>
    <dbReference type="NCBI Taxonomy" id="105984"/>
    <lineage>
        <taxon>Eukaryota</taxon>
        <taxon>Fungi</taxon>
        <taxon>Dikarya</taxon>
        <taxon>Basidiomycota</taxon>
        <taxon>Agaricomycotina</taxon>
        <taxon>Tremellomycetes</taxon>
        <taxon>Trichosporonales</taxon>
        <taxon>Trichosporonaceae</taxon>
        <taxon>Apiotrichum</taxon>
    </lineage>
</organism>
<evidence type="ECO:0000313" key="1">
    <source>
        <dbReference type="EMBL" id="RSH84150.1"/>
    </source>
</evidence>
<dbReference type="AlphaFoldDB" id="A0A427XZ84"/>
<protein>
    <submittedName>
        <fullName evidence="1">Uncharacterized protein</fullName>
    </submittedName>
</protein>
<dbReference type="Proteomes" id="UP000279236">
    <property type="component" value="Unassembled WGS sequence"/>
</dbReference>
<comment type="caution">
    <text evidence="1">The sequence shown here is derived from an EMBL/GenBank/DDBJ whole genome shotgun (WGS) entry which is preliminary data.</text>
</comment>
<keyword evidence="2" id="KW-1185">Reference proteome</keyword>
<proteinExistence type="predicted"/>
<reference evidence="1 2" key="1">
    <citation type="submission" date="2018-11" db="EMBL/GenBank/DDBJ databases">
        <title>Genome sequence of Apiotrichum porosum DSM 27194.</title>
        <authorList>
            <person name="Aliyu H."/>
            <person name="Gorte O."/>
            <person name="Ochsenreither K."/>
        </authorList>
    </citation>
    <scope>NUCLEOTIDE SEQUENCE [LARGE SCALE GENOMIC DNA]</scope>
    <source>
        <strain evidence="1 2">DSM 27194</strain>
    </source>
</reference>
<name>A0A427XZ84_9TREE</name>
<dbReference type="GeneID" id="39590196"/>